<evidence type="ECO:0000313" key="1">
    <source>
        <dbReference type="EMBL" id="THF57433.1"/>
    </source>
</evidence>
<dbReference type="RefSeq" id="WP_136356883.1">
    <property type="nucleotide sequence ID" value="NZ_SSNY01000005.1"/>
</dbReference>
<dbReference type="Proteomes" id="UP000306441">
    <property type="component" value="Unassembled WGS sequence"/>
</dbReference>
<dbReference type="EMBL" id="SSNY01000005">
    <property type="protein sequence ID" value="THF57433.1"/>
    <property type="molecule type" value="Genomic_DNA"/>
</dbReference>
<protein>
    <submittedName>
        <fullName evidence="1">DUF982 domain-containing protein</fullName>
    </submittedName>
</protein>
<comment type="caution">
    <text evidence="1">The sequence shown here is derived from an EMBL/GenBank/DDBJ whole genome shotgun (WGS) entry which is preliminary data.</text>
</comment>
<sequence>MNDPKFDQPVSVFVGLGFPREVSTVLDAYDILIEWNGIPDLDHAGAIEVCRKALSGKRDGEDARKAFEDFALNKGILAEEAYDRAVDNLAHEWSTPRAH</sequence>
<evidence type="ECO:0000313" key="2">
    <source>
        <dbReference type="Proteomes" id="UP000306441"/>
    </source>
</evidence>
<dbReference type="InterPro" id="IPR010385">
    <property type="entry name" value="DUF982"/>
</dbReference>
<dbReference type="Pfam" id="PF06169">
    <property type="entry name" value="DUF982"/>
    <property type="match status" value="1"/>
</dbReference>
<keyword evidence="2" id="KW-1185">Reference proteome</keyword>
<accession>A0ABY2Q7D0</accession>
<dbReference type="Gene3D" id="6.10.250.730">
    <property type="match status" value="1"/>
</dbReference>
<gene>
    <name evidence="1" type="ORF">E6C48_10490</name>
</gene>
<reference evidence="1 2" key="1">
    <citation type="submission" date="2019-04" db="EMBL/GenBank/DDBJ databases">
        <title>Mesorhizobium composti sp. nov., isolated from compost.</title>
        <authorList>
            <person name="Lin S.-Y."/>
            <person name="Hameed A."/>
            <person name="Hsieh Y.-T."/>
            <person name="Young C.-C."/>
        </authorList>
    </citation>
    <scope>NUCLEOTIDE SEQUENCE [LARGE SCALE GENOMIC DNA]</scope>
    <source>
        <strain evidence="1 2">CC-YTH430</strain>
    </source>
</reference>
<proteinExistence type="predicted"/>
<name>A0ABY2Q7D0_9HYPH</name>
<organism evidence="1 2">
    <name type="scientific">Ollibium composti</name>
    <dbReference type="NCBI Taxonomy" id="2675109"/>
    <lineage>
        <taxon>Bacteria</taxon>
        <taxon>Pseudomonadati</taxon>
        <taxon>Pseudomonadota</taxon>
        <taxon>Alphaproteobacteria</taxon>
        <taxon>Hyphomicrobiales</taxon>
        <taxon>Phyllobacteriaceae</taxon>
        <taxon>Ollibium</taxon>
    </lineage>
</organism>